<protein>
    <submittedName>
        <fullName evidence="2">Competence protein CoiA-like family protein</fullName>
    </submittedName>
</protein>
<feature type="domain" description="Competence protein CoiA-like N-terminal" evidence="1">
    <location>
        <begin position="20"/>
        <end position="50"/>
    </location>
</feature>
<name>A0A1H0U1I6_9HYPH</name>
<dbReference type="InterPro" id="IPR057253">
    <property type="entry name" value="CoiA-like_N"/>
</dbReference>
<evidence type="ECO:0000313" key="2">
    <source>
        <dbReference type="EMBL" id="SDP60043.1"/>
    </source>
</evidence>
<evidence type="ECO:0000259" key="1">
    <source>
        <dbReference type="Pfam" id="PF25164"/>
    </source>
</evidence>
<keyword evidence="3" id="KW-1185">Reference proteome</keyword>
<evidence type="ECO:0000313" key="3">
    <source>
        <dbReference type="Proteomes" id="UP000198795"/>
    </source>
</evidence>
<dbReference type="Pfam" id="PF25164">
    <property type="entry name" value="CoiA_N"/>
    <property type="match status" value="1"/>
</dbReference>
<sequence length="262" mass="30688">MRYALVDGQREEARPGLVGICPRCEEPVIAKCGPLRVWHWSHRGKRTCDVWWEPETEWHLGWKNRFPQDWQEIVHHSNDGEKHIADVKTPLGLVIEFQHSFLDIQERNLREAFYRNIVWVVDGKRRKRDRKRFFDALKSSRQIGNAVFLVSFVEEGLPREWLSCAVPVYFDFGDDNEPGDPFPIVSPVVWCLLPRRAMARAVIVAINKTHFVSASQRGDPVFDGNKLISAIEADIRRRQSAEYAAFALQQRLKKRPRRYPRF</sequence>
<accession>A0A1H0U1I6</accession>
<dbReference type="EMBL" id="FNJC01000005">
    <property type="protein sequence ID" value="SDP60043.1"/>
    <property type="molecule type" value="Genomic_DNA"/>
</dbReference>
<dbReference type="Proteomes" id="UP000198795">
    <property type="component" value="Unassembled WGS sequence"/>
</dbReference>
<gene>
    <name evidence="2" type="ORF">SAMN04488061_3477</name>
</gene>
<dbReference type="RefSeq" id="WP_090230567.1">
    <property type="nucleotide sequence ID" value="NZ_FNJC01000005.1"/>
</dbReference>
<reference evidence="2 3" key="1">
    <citation type="submission" date="2016-10" db="EMBL/GenBank/DDBJ databases">
        <authorList>
            <person name="Varghese N."/>
            <person name="Submissions S."/>
        </authorList>
    </citation>
    <scope>NUCLEOTIDE SEQUENCE [LARGE SCALE GENOMIC DNA]</scope>
    <source>
        <strain evidence="2 3">CGMCC 1.6497</strain>
    </source>
</reference>
<organism evidence="2 3">
    <name type="scientific">Filomicrobium insigne</name>
    <dbReference type="NCBI Taxonomy" id="418854"/>
    <lineage>
        <taxon>Bacteria</taxon>
        <taxon>Pseudomonadati</taxon>
        <taxon>Pseudomonadota</taxon>
        <taxon>Alphaproteobacteria</taxon>
        <taxon>Hyphomicrobiales</taxon>
        <taxon>Hyphomicrobiaceae</taxon>
        <taxon>Filomicrobium</taxon>
    </lineage>
</organism>
<proteinExistence type="predicted"/>
<comment type="caution">
    <text evidence="2">The sequence shown here is derived from an EMBL/GenBank/DDBJ whole genome shotgun (WGS) entry which is preliminary data.</text>
</comment>